<dbReference type="RefSeq" id="WP_273669224.1">
    <property type="nucleotide sequence ID" value="NZ_JAQQXR010000001.1"/>
</dbReference>
<dbReference type="InterPro" id="IPR036412">
    <property type="entry name" value="HAD-like_sf"/>
</dbReference>
<comment type="caution">
    <text evidence="1">The sequence shown here is derived from an EMBL/GenBank/DDBJ whole genome shotgun (WGS) entry which is preliminary data.</text>
</comment>
<dbReference type="NCBIfam" id="TIGR01509">
    <property type="entry name" value="HAD-SF-IA-v3"/>
    <property type="match status" value="1"/>
</dbReference>
<sequence length="217" mass="23213">MNTPQLILWDLDGTLIHSESLHMESIRHACRMLGKDCGADLGIPAGSDGPSGYRHLFGMAAEQPLPDQYADWYGAAIDYVVAHLAETAPVAAAVECCAWFAGRGLAQTLVSNSHPRIIEASLRHLGIREHFTYLCSGDEVARGKPAPDAYLHALALHGAAAESCLVFEDSRNGIIAAKAAGLRVVAVSDLADVTALGDFTVSPSQPASWHTLRQRLF</sequence>
<dbReference type="Proteomes" id="UP001221208">
    <property type="component" value="Unassembled WGS sequence"/>
</dbReference>
<dbReference type="Gene3D" id="1.10.150.240">
    <property type="entry name" value="Putative phosphatase, domain 2"/>
    <property type="match status" value="1"/>
</dbReference>
<proteinExistence type="predicted"/>
<dbReference type="InterPro" id="IPR006439">
    <property type="entry name" value="HAD-SF_hydro_IA"/>
</dbReference>
<dbReference type="EMBL" id="JAQQXR010000001">
    <property type="protein sequence ID" value="MDC8756588.1"/>
    <property type="molecule type" value="Genomic_DNA"/>
</dbReference>
<dbReference type="PANTHER" id="PTHR43481">
    <property type="entry name" value="FRUCTOSE-1-PHOSPHATE PHOSPHATASE"/>
    <property type="match status" value="1"/>
</dbReference>
<dbReference type="SUPFAM" id="SSF56784">
    <property type="entry name" value="HAD-like"/>
    <property type="match status" value="1"/>
</dbReference>
<dbReference type="SFLD" id="SFLDS00003">
    <property type="entry name" value="Haloacid_Dehalogenase"/>
    <property type="match status" value="1"/>
</dbReference>
<organism evidence="1 2">
    <name type="scientific">Janthinobacterium fluminis</name>
    <dbReference type="NCBI Taxonomy" id="2987524"/>
    <lineage>
        <taxon>Bacteria</taxon>
        <taxon>Pseudomonadati</taxon>
        <taxon>Pseudomonadota</taxon>
        <taxon>Betaproteobacteria</taxon>
        <taxon>Burkholderiales</taxon>
        <taxon>Oxalobacteraceae</taxon>
        <taxon>Janthinobacterium</taxon>
    </lineage>
</organism>
<gene>
    <name evidence="1" type="ORF">OIK44_03170</name>
</gene>
<evidence type="ECO:0000313" key="1">
    <source>
        <dbReference type="EMBL" id="MDC8756588.1"/>
    </source>
</evidence>
<keyword evidence="2" id="KW-1185">Reference proteome</keyword>
<reference evidence="1 2" key="1">
    <citation type="submission" date="2022-10" db="EMBL/GenBank/DDBJ databases">
        <title>Janthinobacterium sp. hw3 Genome sequencing.</title>
        <authorList>
            <person name="Park S."/>
        </authorList>
    </citation>
    <scope>NUCLEOTIDE SEQUENCE [LARGE SCALE GENOMIC DNA]</scope>
    <source>
        <strain evidence="2">hw3</strain>
    </source>
</reference>
<dbReference type="InterPro" id="IPR051806">
    <property type="entry name" value="HAD-like_SPP"/>
</dbReference>
<accession>A0ABT5JV43</accession>
<dbReference type="Pfam" id="PF00702">
    <property type="entry name" value="Hydrolase"/>
    <property type="match status" value="1"/>
</dbReference>
<dbReference type="InterPro" id="IPR023214">
    <property type="entry name" value="HAD_sf"/>
</dbReference>
<dbReference type="SFLD" id="SFLDG01129">
    <property type="entry name" value="C1.5:_HAD__Beta-PGM__Phosphata"/>
    <property type="match status" value="1"/>
</dbReference>
<dbReference type="InterPro" id="IPR023198">
    <property type="entry name" value="PGP-like_dom2"/>
</dbReference>
<evidence type="ECO:0000313" key="2">
    <source>
        <dbReference type="Proteomes" id="UP001221208"/>
    </source>
</evidence>
<dbReference type="CDD" id="cd07505">
    <property type="entry name" value="HAD_BPGM-like"/>
    <property type="match status" value="1"/>
</dbReference>
<dbReference type="Gene3D" id="3.40.50.1000">
    <property type="entry name" value="HAD superfamily/HAD-like"/>
    <property type="match status" value="1"/>
</dbReference>
<dbReference type="PANTHER" id="PTHR43481:SF4">
    <property type="entry name" value="GLYCEROL-1-PHOSPHATE PHOSPHOHYDROLASE 1-RELATED"/>
    <property type="match status" value="1"/>
</dbReference>
<name>A0ABT5JV43_9BURK</name>
<protein>
    <submittedName>
        <fullName evidence="1">HAD family phosphatase</fullName>
    </submittedName>
</protein>